<gene>
    <name evidence="1" type="ORF">J2S70_000290</name>
</gene>
<dbReference type="RefSeq" id="WP_307681975.1">
    <property type="nucleotide sequence ID" value="NZ_JAUSQX010000001.1"/>
</dbReference>
<comment type="caution">
    <text evidence="1">The sequence shown here is derived from an EMBL/GenBank/DDBJ whole genome shotgun (WGS) entry which is preliminary data.</text>
</comment>
<keyword evidence="1" id="KW-0808">Transferase</keyword>
<proteinExistence type="predicted"/>
<evidence type="ECO:0000313" key="2">
    <source>
        <dbReference type="Proteomes" id="UP001243212"/>
    </source>
</evidence>
<keyword evidence="2" id="KW-1185">Reference proteome</keyword>
<name>A0ABT9NF90_9ACTO</name>
<reference evidence="1 2" key="1">
    <citation type="submission" date="2023-07" db="EMBL/GenBank/DDBJ databases">
        <title>Sequencing the genomes of 1000 actinobacteria strains.</title>
        <authorList>
            <person name="Klenk H.-P."/>
        </authorList>
    </citation>
    <scope>NUCLEOTIDE SEQUENCE [LARGE SCALE GENOMIC DNA]</scope>
    <source>
        <strain evidence="1 2">DSM 17163</strain>
    </source>
</reference>
<sequence>MTATTMIKECAATTCAFNNSGCTALAVTIGGNEKASCETFVTLDIRRSVNTDAGVGACHRLECVHNEELLCGLGAVNIGSSAECASYEAK</sequence>
<evidence type="ECO:0000313" key="1">
    <source>
        <dbReference type="EMBL" id="MDP9805708.1"/>
    </source>
</evidence>
<accession>A0ABT9NF90</accession>
<dbReference type="EMBL" id="JAUSQX010000001">
    <property type="protein sequence ID" value="MDP9805708.1"/>
    <property type="molecule type" value="Genomic_DNA"/>
</dbReference>
<dbReference type="GO" id="GO:0016740">
    <property type="term" value="F:transferase activity"/>
    <property type="evidence" value="ECO:0007669"/>
    <property type="project" value="UniProtKB-KW"/>
</dbReference>
<organism evidence="1 2">
    <name type="scientific">Trueperella bonasi</name>
    <dbReference type="NCBI Taxonomy" id="312286"/>
    <lineage>
        <taxon>Bacteria</taxon>
        <taxon>Bacillati</taxon>
        <taxon>Actinomycetota</taxon>
        <taxon>Actinomycetes</taxon>
        <taxon>Actinomycetales</taxon>
        <taxon>Actinomycetaceae</taxon>
        <taxon>Trueperella</taxon>
    </lineage>
</organism>
<dbReference type="Proteomes" id="UP001243212">
    <property type="component" value="Unassembled WGS sequence"/>
</dbReference>
<protein>
    <submittedName>
        <fullName evidence="1">Leu/Phe-tRNA-protein transferase</fullName>
    </submittedName>
</protein>